<evidence type="ECO:0000256" key="4">
    <source>
        <dbReference type="SAM" id="MobiDB-lite"/>
    </source>
</evidence>
<gene>
    <name evidence="6" type="ORF">HHK36_032429</name>
</gene>
<comment type="caution">
    <text evidence="6">The sequence shown here is derived from an EMBL/GenBank/DDBJ whole genome shotgun (WGS) entry which is preliminary data.</text>
</comment>
<dbReference type="SMART" id="SM00543">
    <property type="entry name" value="MIF4G"/>
    <property type="match status" value="1"/>
</dbReference>
<feature type="region of interest" description="Disordered" evidence="4">
    <location>
        <begin position="193"/>
        <end position="243"/>
    </location>
</feature>
<name>A0A834Y5I3_TETSI</name>
<comment type="similarity">
    <text evidence="1">Belongs to the eukaryotic initiation factor 4G family.</text>
</comment>
<feature type="compositionally biased region" description="Polar residues" evidence="4">
    <location>
        <begin position="570"/>
        <end position="593"/>
    </location>
</feature>
<dbReference type="GO" id="GO:0016281">
    <property type="term" value="C:eukaryotic translation initiation factor 4F complex"/>
    <property type="evidence" value="ECO:0007669"/>
    <property type="project" value="TreeGrafter"/>
</dbReference>
<organism evidence="6 7">
    <name type="scientific">Tetracentron sinense</name>
    <name type="common">Spur-leaf</name>
    <dbReference type="NCBI Taxonomy" id="13715"/>
    <lineage>
        <taxon>Eukaryota</taxon>
        <taxon>Viridiplantae</taxon>
        <taxon>Streptophyta</taxon>
        <taxon>Embryophyta</taxon>
        <taxon>Tracheophyta</taxon>
        <taxon>Spermatophyta</taxon>
        <taxon>Magnoliopsida</taxon>
        <taxon>Trochodendrales</taxon>
        <taxon>Trochodendraceae</taxon>
        <taxon>Tetracentron</taxon>
    </lineage>
</organism>
<reference evidence="6 7" key="1">
    <citation type="submission" date="2020-04" db="EMBL/GenBank/DDBJ databases">
        <title>Plant Genome Project.</title>
        <authorList>
            <person name="Zhang R.-G."/>
        </authorList>
    </citation>
    <scope>NUCLEOTIDE SEQUENCE [LARGE SCALE GENOMIC DNA]</scope>
    <source>
        <strain evidence="6">YNK0</strain>
        <tissue evidence="6">Leaf</tissue>
    </source>
</reference>
<sequence length="763" mass="86393">MYANFCYHLAGELPDLCVDHEKITFKRLLLNKCQEEFERGAREQAEANRVEEEGEIKCSEVEREEKKTQARRRMLGNIRLIGELYKKKMLTERIMHECIQKLLGQDLSPDEEDIEALCKLMSTIGEMIDHPKAKEHMDAYFDEMTKFSNNMKLSARVRFMLKDSIDLRKNKWQQRRKIDGPKKIEEVHRDAAQERQQASRLARGSGIISSARRGQPIDYGSRESTMLSSPNAQMGGFRGLPPHVRGYGAQDVRLEERNRYESRVLSVPLPQRPIDDNPITLGPQGGLGRGMSMRGQSLVSSVPLADISPSSGDSRILTAGPNGYSSVSEGAPYNSYNSREEFRPRYITERFTGPFANDHSNSQERNMHIENRDLRNADCSFKRSFATSPATRLQGSSVVRQNVPSEKLWPEELLREKSIAAIREFYSPSRGLVAPAGHPLGRGRGGRMNQTQQGEMVEMRRMIEQLAREVQNLQRKERAEAQMKVPEGNRKPSDLPEGDSEEDIQEVFEENPFNGPDSRSNLNVVDWNNSWEAIRNEMRIIRISNLEGAYQYALRAEERVSRLGRHKNPLNRTTTTANIRNSGAGQGVRSDSTSVRGYKNATIIGRTIVRTIGNNGADKAKEIAKNGGVGRFGSNTKRAHNISILHYYSCGERGHVSYACPQVNLVEGDSEEEEYDLPLYDQYQEDEEEAQPKLPGSGLIPSDAFILAQDAFVAQAKWVYCLVYLEERNQECVDDFCLWSFVNANKYTCLGSIGRTPMESGMD</sequence>
<keyword evidence="7" id="KW-1185">Reference proteome</keyword>
<feature type="compositionally biased region" description="Basic and acidic residues" evidence="4">
    <location>
        <begin position="475"/>
        <end position="494"/>
    </location>
</feature>
<proteinExistence type="inferred from homology"/>
<dbReference type="FunFam" id="1.25.40.180:FF:000024">
    <property type="entry name" value="Eukaryotic translation initiation factor 4G"/>
    <property type="match status" value="1"/>
</dbReference>
<evidence type="ECO:0000313" key="7">
    <source>
        <dbReference type="Proteomes" id="UP000655225"/>
    </source>
</evidence>
<feature type="domain" description="MIF4G" evidence="5">
    <location>
        <begin position="1"/>
        <end position="171"/>
    </location>
</feature>
<dbReference type="InterPro" id="IPR003890">
    <property type="entry name" value="MIF4G-like_typ-3"/>
</dbReference>
<feature type="compositionally biased region" description="Polar residues" evidence="4">
    <location>
        <begin position="222"/>
        <end position="232"/>
    </location>
</feature>
<evidence type="ECO:0000313" key="6">
    <source>
        <dbReference type="EMBL" id="KAF8369550.1"/>
    </source>
</evidence>
<dbReference type="PANTHER" id="PTHR23253:SF9">
    <property type="entry name" value="EUKARYOTIC TRANSLATION INITIATION FACTOR 4 GAMMA 2"/>
    <property type="match status" value="1"/>
</dbReference>
<evidence type="ECO:0000259" key="5">
    <source>
        <dbReference type="SMART" id="SM00543"/>
    </source>
</evidence>
<dbReference type="InterPro" id="IPR016024">
    <property type="entry name" value="ARM-type_fold"/>
</dbReference>
<keyword evidence="3" id="KW-0648">Protein biosynthesis</keyword>
<dbReference type="AlphaFoldDB" id="A0A834Y5I3"/>
<evidence type="ECO:0000256" key="3">
    <source>
        <dbReference type="ARBA" id="ARBA00022917"/>
    </source>
</evidence>
<dbReference type="GO" id="GO:0003729">
    <property type="term" value="F:mRNA binding"/>
    <property type="evidence" value="ECO:0007669"/>
    <property type="project" value="TreeGrafter"/>
</dbReference>
<dbReference type="EMBL" id="JABCRI010000674">
    <property type="protein sequence ID" value="KAF8369550.1"/>
    <property type="molecule type" value="Genomic_DNA"/>
</dbReference>
<dbReference type="PANTHER" id="PTHR23253">
    <property type="entry name" value="EUKARYOTIC TRANSLATION INITIATION FACTOR 4 GAMMA"/>
    <property type="match status" value="1"/>
</dbReference>
<dbReference type="Pfam" id="PF02854">
    <property type="entry name" value="MIF4G"/>
    <property type="match status" value="1"/>
</dbReference>
<feature type="region of interest" description="Disordered" evidence="4">
    <location>
        <begin position="475"/>
        <end position="502"/>
    </location>
</feature>
<dbReference type="Gene3D" id="1.25.40.180">
    <property type="match status" value="1"/>
</dbReference>
<dbReference type="SUPFAM" id="SSF48371">
    <property type="entry name" value="ARM repeat"/>
    <property type="match status" value="1"/>
</dbReference>
<evidence type="ECO:0000256" key="2">
    <source>
        <dbReference type="ARBA" id="ARBA00022540"/>
    </source>
</evidence>
<dbReference type="OrthoDB" id="514777at2759"/>
<evidence type="ECO:0000256" key="1">
    <source>
        <dbReference type="ARBA" id="ARBA00005775"/>
    </source>
</evidence>
<dbReference type="Proteomes" id="UP000655225">
    <property type="component" value="Unassembled WGS sequence"/>
</dbReference>
<protein>
    <recommendedName>
        <fullName evidence="5">MIF4G domain-containing protein</fullName>
    </recommendedName>
</protein>
<dbReference type="GO" id="GO:0003743">
    <property type="term" value="F:translation initiation factor activity"/>
    <property type="evidence" value="ECO:0007669"/>
    <property type="project" value="UniProtKB-KW"/>
</dbReference>
<accession>A0A834Y5I3</accession>
<feature type="region of interest" description="Disordered" evidence="4">
    <location>
        <begin position="568"/>
        <end position="593"/>
    </location>
</feature>
<keyword evidence="2" id="KW-0396">Initiation factor</keyword>